<dbReference type="GO" id="GO:0019684">
    <property type="term" value="P:photosynthesis, light reaction"/>
    <property type="evidence" value="ECO:0007669"/>
    <property type="project" value="UniProtKB-UniRule"/>
</dbReference>
<feature type="transmembrane region" description="Helical" evidence="13">
    <location>
        <begin position="99"/>
        <end position="119"/>
    </location>
</feature>
<keyword evidence="16" id="KW-0934">Plastid</keyword>
<keyword evidence="6 13" id="KW-0521">NADP</keyword>
<dbReference type="InterPro" id="IPR010096">
    <property type="entry name" value="NADH-Q_OxRdtase_suN/2"/>
</dbReference>
<evidence type="ECO:0000256" key="6">
    <source>
        <dbReference type="ARBA" id="ARBA00022857"/>
    </source>
</evidence>
<feature type="transmembrane region" description="Helical" evidence="13">
    <location>
        <begin position="296"/>
        <end position="316"/>
    </location>
</feature>
<evidence type="ECO:0000256" key="11">
    <source>
        <dbReference type="ARBA" id="ARBA00023078"/>
    </source>
</evidence>
<evidence type="ECO:0000256" key="7">
    <source>
        <dbReference type="ARBA" id="ARBA00022957"/>
    </source>
</evidence>
<comment type="function">
    <text evidence="13">NDH shuttles electrons from NAD(P)H:plastoquinone, via FMN and iron-sulfur (Fe-S) centers, to quinones in the photosynthetic chain and possibly in a chloroplast respiratory chain. The immediate electron acceptor for the enzyme in this species is believed to be plastoquinone. Couples the redox reaction to proton translocation, and thus conserves the redox energy in a proton gradient.</text>
</comment>
<dbReference type="InterPro" id="IPR045693">
    <property type="entry name" value="Ndh2_N"/>
</dbReference>
<dbReference type="PANTHER" id="PTHR22773">
    <property type="entry name" value="NADH DEHYDROGENASE"/>
    <property type="match status" value="1"/>
</dbReference>
<accession>A0A872PIK1</accession>
<dbReference type="InterPro" id="IPR001750">
    <property type="entry name" value="ND/Mrp_TM"/>
</dbReference>
<dbReference type="NCBIfam" id="TIGR01770">
    <property type="entry name" value="NDH_I_N"/>
    <property type="match status" value="1"/>
</dbReference>
<comment type="catalytic activity">
    <reaction evidence="13">
        <text>a plastoquinone + NADPH + (n+1) H(+)(in) = a plastoquinol + NADP(+) + n H(+)(out)</text>
        <dbReference type="Rhea" id="RHEA:42612"/>
        <dbReference type="Rhea" id="RHEA-COMP:9561"/>
        <dbReference type="Rhea" id="RHEA-COMP:9562"/>
        <dbReference type="ChEBI" id="CHEBI:15378"/>
        <dbReference type="ChEBI" id="CHEBI:17757"/>
        <dbReference type="ChEBI" id="CHEBI:57783"/>
        <dbReference type="ChEBI" id="CHEBI:58349"/>
        <dbReference type="ChEBI" id="CHEBI:62192"/>
    </reaction>
</comment>
<keyword evidence="2 13" id="KW-0813">Transport</keyword>
<dbReference type="AlphaFoldDB" id="A0A872PIK1"/>
<dbReference type="GO" id="GO:0016655">
    <property type="term" value="F:oxidoreductase activity, acting on NAD(P)H, quinone or similar compound as acceptor"/>
    <property type="evidence" value="ECO:0007669"/>
    <property type="project" value="UniProtKB-UniRule"/>
</dbReference>
<feature type="transmembrane region" description="Helical" evidence="13">
    <location>
        <begin position="22"/>
        <end position="47"/>
    </location>
</feature>
<dbReference type="EMBL" id="MN266478">
    <property type="protein sequence ID" value="QOX09335.1"/>
    <property type="molecule type" value="Genomic_DNA"/>
</dbReference>
<name>A0A872PIK1_9LILI</name>
<reference evidence="16" key="1">
    <citation type="submission" date="2019-08" db="EMBL/GenBank/DDBJ databases">
        <authorList>
            <person name="Li Z.-Z."/>
        </authorList>
    </citation>
    <scope>NUCLEOTIDE SEQUENCE</scope>
    <source>
        <strain evidence="16">18-2</strain>
    </source>
</reference>
<evidence type="ECO:0000256" key="10">
    <source>
        <dbReference type="ARBA" id="ARBA00023027"/>
    </source>
</evidence>
<dbReference type="HAMAP" id="MF_00445">
    <property type="entry name" value="NDH1_NuoN_1"/>
    <property type="match status" value="1"/>
</dbReference>
<evidence type="ECO:0000259" key="14">
    <source>
        <dbReference type="Pfam" id="PF00361"/>
    </source>
</evidence>
<keyword evidence="12 13" id="KW-0472">Membrane</keyword>
<comment type="catalytic activity">
    <reaction evidence="13">
        <text>a plastoquinone + NADH + (n+1) H(+)(in) = a plastoquinol + NAD(+) + n H(+)(out)</text>
        <dbReference type="Rhea" id="RHEA:42608"/>
        <dbReference type="Rhea" id="RHEA-COMP:9561"/>
        <dbReference type="Rhea" id="RHEA-COMP:9562"/>
        <dbReference type="ChEBI" id="CHEBI:15378"/>
        <dbReference type="ChEBI" id="CHEBI:17757"/>
        <dbReference type="ChEBI" id="CHEBI:57540"/>
        <dbReference type="ChEBI" id="CHEBI:57945"/>
        <dbReference type="ChEBI" id="CHEBI:62192"/>
    </reaction>
</comment>
<comment type="similarity">
    <text evidence="13">Belongs to the complex I subunit 2 family.</text>
</comment>
<feature type="transmembrane region" description="Helical" evidence="13">
    <location>
        <begin position="223"/>
        <end position="244"/>
    </location>
</feature>
<feature type="transmembrane region" description="Helical" evidence="13">
    <location>
        <begin position="126"/>
        <end position="143"/>
    </location>
</feature>
<dbReference type="Pfam" id="PF19530">
    <property type="entry name" value="Ndh2_N"/>
    <property type="match status" value="1"/>
</dbReference>
<dbReference type="NCBIfam" id="NF002701">
    <property type="entry name" value="PRK02504.1"/>
    <property type="match status" value="1"/>
</dbReference>
<proteinExistence type="inferred from homology"/>
<feature type="transmembrane region" description="Helical" evidence="13">
    <location>
        <begin position="59"/>
        <end position="79"/>
    </location>
</feature>
<dbReference type="Pfam" id="PF00361">
    <property type="entry name" value="Proton_antipo_M"/>
    <property type="match status" value="1"/>
</dbReference>
<dbReference type="EMBL" id="MN266478">
    <property type="protein sequence ID" value="QOX09336.1"/>
    <property type="molecule type" value="Genomic_DNA"/>
</dbReference>
<comment type="subunit">
    <text evidence="13">NDH is composed of at least 16 different subunits, 5 of which are encoded in the nucleus.</text>
</comment>
<geneLocation type="chloroplast" evidence="16"/>
<evidence type="ECO:0000256" key="8">
    <source>
        <dbReference type="ARBA" id="ARBA00022967"/>
    </source>
</evidence>
<keyword evidence="9 13" id="KW-1133">Transmembrane helix</keyword>
<keyword evidence="4 13" id="KW-0812">Transmembrane</keyword>
<keyword evidence="11 13" id="KW-0793">Thylakoid</keyword>
<evidence type="ECO:0000256" key="12">
    <source>
        <dbReference type="ARBA" id="ARBA00023136"/>
    </source>
</evidence>
<evidence type="ECO:0000259" key="15">
    <source>
        <dbReference type="Pfam" id="PF19530"/>
    </source>
</evidence>
<evidence type="ECO:0000256" key="1">
    <source>
        <dbReference type="ARBA" id="ARBA00004141"/>
    </source>
</evidence>
<evidence type="ECO:0000256" key="4">
    <source>
        <dbReference type="ARBA" id="ARBA00022692"/>
    </source>
</evidence>
<dbReference type="GO" id="GO:0008137">
    <property type="term" value="F:NADH dehydrogenase (ubiquinone) activity"/>
    <property type="evidence" value="ECO:0007669"/>
    <property type="project" value="InterPro"/>
</dbReference>
<evidence type="ECO:0000256" key="13">
    <source>
        <dbReference type="HAMAP-Rule" id="MF_00445"/>
    </source>
</evidence>
<dbReference type="GO" id="GO:0009535">
    <property type="term" value="C:chloroplast thylakoid membrane"/>
    <property type="evidence" value="ECO:0007669"/>
    <property type="project" value="UniProtKB-SubCell"/>
</dbReference>
<evidence type="ECO:0000256" key="5">
    <source>
        <dbReference type="ARBA" id="ARBA00022719"/>
    </source>
</evidence>
<dbReference type="GO" id="GO:0048038">
    <property type="term" value="F:quinone binding"/>
    <property type="evidence" value="ECO:0007669"/>
    <property type="project" value="UniProtKB-KW"/>
</dbReference>
<feature type="domain" description="NAD(P)H-quinone oxidoreductase subunit 2 N-terminal" evidence="15">
    <location>
        <begin position="18"/>
        <end position="117"/>
    </location>
</feature>
<dbReference type="GO" id="GO:0042773">
    <property type="term" value="P:ATP synthesis coupled electron transport"/>
    <property type="evidence" value="ECO:0007669"/>
    <property type="project" value="InterPro"/>
</dbReference>
<dbReference type="PRINTS" id="PR01434">
    <property type="entry name" value="NADHDHGNASE5"/>
</dbReference>
<gene>
    <name evidence="13 16" type="primary">ndhB</name>
</gene>
<feature type="transmembrane region" description="Helical" evidence="13">
    <location>
        <begin position="427"/>
        <end position="448"/>
    </location>
</feature>
<dbReference type="RefSeq" id="YP_010034658.1">
    <property type="nucleotide sequence ID" value="NC_053912.1"/>
</dbReference>
<sequence>MIWHVQNENFILDSTRIFMKAFHLLLFDGSFIFPECILIFGLILLLMIDSTSDQKDRPWFYFISSTSLVMSITALLFRWREEPMISFSGNFQTNNFNEIFQFLILLCSTLCIPLSVEYIECTEMAITEFLLFVLTATLGGMFLCGANDLITIFVAPECFSLCSYLLSGYTKRDVRSNEATTKYLLMGGASSSILVHGFSWLYGLSGGEIELQEIVNGLINTQMYNSPGISIALISITVGIGFKLSPAPFHQWTPDVYEGSPTPVVAFLSVTSKVAASALATRIFDIPFYFSSNEWHLLLEILAILSMILGNLIAITQTSMKRMLAYSSIGQIGYVIIGIIVGDSNDGYASMITYMLFYISMNLGTFACIVLFGLRTGTDNIRDYAGLYTKDPFLALSLALCLLSLGGLPPLAGFFGKLYLFWCGWQAGLYFLVSIGLLTSVVSIYYYLKIIKLLMTGRNQEITPHVRNYRRSTLRSNNSIELSMTVCVIASTIPGISMNPILAIAQDTLF</sequence>
<evidence type="ECO:0000256" key="3">
    <source>
        <dbReference type="ARBA" id="ARBA00022528"/>
    </source>
</evidence>
<keyword evidence="8 13" id="KW-1278">Translocase</keyword>
<evidence type="ECO:0000256" key="9">
    <source>
        <dbReference type="ARBA" id="ARBA00022989"/>
    </source>
</evidence>
<keyword evidence="7 13" id="KW-0618">Plastoquinone</keyword>
<evidence type="ECO:0000313" key="16">
    <source>
        <dbReference type="EMBL" id="QOX09335.1"/>
    </source>
</evidence>
<feature type="domain" description="NADH:quinone oxidoreductase/Mrp antiporter transmembrane" evidence="14">
    <location>
        <begin position="146"/>
        <end position="442"/>
    </location>
</feature>
<organism evidence="16">
    <name type="scientific">Aponogeton lakhonensis</name>
    <dbReference type="NCBI Taxonomy" id="217757"/>
    <lineage>
        <taxon>Eukaryota</taxon>
        <taxon>Viridiplantae</taxon>
        <taxon>Streptophyta</taxon>
        <taxon>Embryophyta</taxon>
        <taxon>Tracheophyta</taxon>
        <taxon>Spermatophyta</taxon>
        <taxon>Magnoliopsida</taxon>
        <taxon>Liliopsida</taxon>
        <taxon>Aponogetonaceae</taxon>
        <taxon>Aponogeton</taxon>
    </lineage>
</organism>
<dbReference type="RefSeq" id="YP_010034643.1">
    <property type="nucleotide sequence ID" value="NC_053912.1"/>
</dbReference>
<dbReference type="EC" id="7.1.1.-" evidence="13"/>
<evidence type="ECO:0000256" key="2">
    <source>
        <dbReference type="ARBA" id="ARBA00022448"/>
    </source>
</evidence>
<keyword evidence="10 13" id="KW-0520">NAD</keyword>
<comment type="subcellular location">
    <subcellularLocation>
        <location evidence="1">Membrane</location>
        <topology evidence="1">Multi-pass membrane protein</topology>
    </subcellularLocation>
    <subcellularLocation>
        <location evidence="13">Plastid</location>
        <location evidence="13">Chloroplast thylakoid membrane</location>
        <topology evidence="13">Multi-pass membrane protein</topology>
    </subcellularLocation>
</comment>
<feature type="transmembrane region" description="Helical" evidence="13">
    <location>
        <begin position="183"/>
        <end position="203"/>
    </location>
</feature>
<keyword evidence="5 13" id="KW-0874">Quinone</keyword>
<feature type="transmembrane region" description="Helical" evidence="13">
    <location>
        <begin position="348"/>
        <end position="372"/>
    </location>
</feature>
<keyword evidence="3 16" id="KW-0150">Chloroplast</keyword>
<dbReference type="GeneID" id="63381717"/>
<reference evidence="16" key="2">
    <citation type="journal article" date="2020" name="Plant Divers">
        <title>The complete plastome sequences of five Aponogeton species (Aponogetonaceae): Insights into the structural organization and mutational hotspots.</title>
        <authorList>
            <person name="Mwanzia V.M."/>
            <person name="He D.X."/>
            <person name="Gichira A.W."/>
            <person name="Li Y."/>
            <person name="Ngarega B.K."/>
            <person name="Karichu M.J."/>
            <person name="Kamau P.W."/>
            <person name="Li Z.Z."/>
        </authorList>
    </citation>
    <scope>NUCLEOTIDE SEQUENCE</scope>
    <source>
        <strain evidence="16">18-2</strain>
    </source>
</reference>
<dbReference type="GeneID" id="63381742"/>
<feature type="transmembrane region" description="Helical" evidence="13">
    <location>
        <begin position="323"/>
        <end position="342"/>
    </location>
</feature>
<protein>
    <recommendedName>
        <fullName evidence="13">NAD(P)H-quinone oxidoreductase subunit 2, chloroplastic</fullName>
        <ecNumber evidence="13">7.1.1.-</ecNumber>
    </recommendedName>
    <alternativeName>
        <fullName evidence="13">NAD(P)H dehydrogenase, subunit 2</fullName>
    </alternativeName>
    <alternativeName>
        <fullName evidence="13">NADH-plastoquinone oxidoreductase subunit 2</fullName>
    </alternativeName>
</protein>
<feature type="transmembrane region" description="Helical" evidence="13">
    <location>
        <begin position="393"/>
        <end position="415"/>
    </location>
</feature>